<evidence type="ECO:0000256" key="10">
    <source>
        <dbReference type="ARBA" id="ARBA00023136"/>
    </source>
</evidence>
<keyword evidence="10" id="KW-0472">Membrane</keyword>
<keyword evidence="4" id="KW-1003">Cell membrane</keyword>
<dbReference type="GO" id="GO:0034702">
    <property type="term" value="C:monoatomic ion channel complex"/>
    <property type="evidence" value="ECO:0007669"/>
    <property type="project" value="UniProtKB-KW"/>
</dbReference>
<proteinExistence type="predicted"/>
<gene>
    <name evidence="14" type="ORF">GSONMT00076967001</name>
</gene>
<evidence type="ECO:0000256" key="2">
    <source>
        <dbReference type="ARBA" id="ARBA00015897"/>
    </source>
</evidence>
<evidence type="ECO:0000256" key="8">
    <source>
        <dbReference type="ARBA" id="ARBA00023054"/>
    </source>
</evidence>
<dbReference type="PaxDb" id="8022-A0A060WIL0"/>
<name>A0A060WIL0_ONCMY</name>
<evidence type="ECO:0000256" key="3">
    <source>
        <dbReference type="ARBA" id="ARBA00022448"/>
    </source>
</evidence>
<dbReference type="Gene3D" id="1.20.5.170">
    <property type="match status" value="1"/>
</dbReference>
<dbReference type="Pfam" id="PF00520">
    <property type="entry name" value="Ion_trans"/>
    <property type="match status" value="1"/>
</dbReference>
<dbReference type="PANTHER" id="PTHR46480:SF1">
    <property type="entry name" value="VOLTAGE-GATED HYDROGEN CHANNEL 1"/>
    <property type="match status" value="1"/>
</dbReference>
<evidence type="ECO:0000256" key="6">
    <source>
        <dbReference type="ARBA" id="ARBA00022882"/>
    </source>
</evidence>
<dbReference type="Gene3D" id="1.20.120.350">
    <property type="entry name" value="Voltage-gated potassium channels. Chain C"/>
    <property type="match status" value="1"/>
</dbReference>
<dbReference type="InterPro" id="IPR031846">
    <property type="entry name" value="Hvcn1"/>
</dbReference>
<evidence type="ECO:0000313" key="14">
    <source>
        <dbReference type="EMBL" id="CDQ67128.1"/>
    </source>
</evidence>
<reference evidence="14" key="2">
    <citation type="submission" date="2014-03" db="EMBL/GenBank/DDBJ databases">
        <authorList>
            <person name="Genoscope - CEA"/>
        </authorList>
    </citation>
    <scope>NUCLEOTIDE SEQUENCE</scope>
</reference>
<dbReference type="InterPro" id="IPR005821">
    <property type="entry name" value="Ion_trans_dom"/>
</dbReference>
<keyword evidence="5" id="KW-0812">Transmembrane</keyword>
<dbReference type="AlphaFoldDB" id="A0A060WIL0"/>
<dbReference type="GO" id="GO:0030171">
    <property type="term" value="F:voltage-gated proton channel activity"/>
    <property type="evidence" value="ECO:0007669"/>
    <property type="project" value="InterPro"/>
</dbReference>
<evidence type="ECO:0000256" key="12">
    <source>
        <dbReference type="ARBA" id="ARBA00031989"/>
    </source>
</evidence>
<dbReference type="InterPro" id="IPR027359">
    <property type="entry name" value="Volt_channel_dom_sf"/>
</dbReference>
<dbReference type="EMBL" id="FR904573">
    <property type="protein sequence ID" value="CDQ67128.1"/>
    <property type="molecule type" value="Genomic_DNA"/>
</dbReference>
<dbReference type="STRING" id="8022.A0A060WIL0"/>
<evidence type="ECO:0000256" key="1">
    <source>
        <dbReference type="ARBA" id="ARBA00004651"/>
    </source>
</evidence>
<evidence type="ECO:0000256" key="9">
    <source>
        <dbReference type="ARBA" id="ARBA00023065"/>
    </source>
</evidence>
<evidence type="ECO:0000256" key="4">
    <source>
        <dbReference type="ARBA" id="ARBA00022475"/>
    </source>
</evidence>
<keyword evidence="9" id="KW-0406">Ion transport</keyword>
<evidence type="ECO:0000256" key="5">
    <source>
        <dbReference type="ARBA" id="ARBA00022692"/>
    </source>
</evidence>
<keyword evidence="6" id="KW-0851">Voltage-gated channel</keyword>
<organism evidence="14 15">
    <name type="scientific">Oncorhynchus mykiss</name>
    <name type="common">Rainbow trout</name>
    <name type="synonym">Salmo gairdneri</name>
    <dbReference type="NCBI Taxonomy" id="8022"/>
    <lineage>
        <taxon>Eukaryota</taxon>
        <taxon>Metazoa</taxon>
        <taxon>Chordata</taxon>
        <taxon>Craniata</taxon>
        <taxon>Vertebrata</taxon>
        <taxon>Euteleostomi</taxon>
        <taxon>Actinopterygii</taxon>
        <taxon>Neopterygii</taxon>
        <taxon>Teleostei</taxon>
        <taxon>Protacanthopterygii</taxon>
        <taxon>Salmoniformes</taxon>
        <taxon>Salmonidae</taxon>
        <taxon>Salmoninae</taxon>
        <taxon>Oncorhynchus</taxon>
    </lineage>
</organism>
<protein>
    <recommendedName>
        <fullName evidence="2">Voltage-gated hydrogen channel 1</fullName>
    </recommendedName>
    <alternativeName>
        <fullName evidence="12">Hydrogen voltage-gated channel 1</fullName>
    </alternativeName>
</protein>
<dbReference type="PANTHER" id="PTHR46480">
    <property type="entry name" value="F20B24.22"/>
    <property type="match status" value="1"/>
</dbReference>
<keyword evidence="3" id="KW-0813">Transport</keyword>
<dbReference type="FunFam" id="1.20.120.350:FF:000054">
    <property type="entry name" value="voltage-gated hydrogen channel 1"/>
    <property type="match status" value="1"/>
</dbReference>
<reference evidence="14" key="1">
    <citation type="journal article" date="2014" name="Nat. Commun.">
        <title>The rainbow trout genome provides novel insights into evolution after whole-genome duplication in vertebrates.</title>
        <authorList>
            <person name="Berthelot C."/>
            <person name="Brunet F."/>
            <person name="Chalopin D."/>
            <person name="Juanchich A."/>
            <person name="Bernard M."/>
            <person name="Noel B."/>
            <person name="Bento P."/>
            <person name="Da Silva C."/>
            <person name="Labadie K."/>
            <person name="Alberti A."/>
            <person name="Aury J.M."/>
            <person name="Louis A."/>
            <person name="Dehais P."/>
            <person name="Bardou P."/>
            <person name="Montfort J."/>
            <person name="Klopp C."/>
            <person name="Cabau C."/>
            <person name="Gaspin C."/>
            <person name="Thorgaard G.H."/>
            <person name="Boussaha M."/>
            <person name="Quillet E."/>
            <person name="Guyomard R."/>
            <person name="Galiana D."/>
            <person name="Bobe J."/>
            <person name="Volff J.N."/>
            <person name="Genet C."/>
            <person name="Wincker P."/>
            <person name="Jaillon O."/>
            <person name="Roest Crollius H."/>
            <person name="Guiguen Y."/>
        </authorList>
    </citation>
    <scope>NUCLEOTIDE SEQUENCE [LARGE SCALE GENOMIC DNA]</scope>
</reference>
<dbReference type="SUPFAM" id="SSF81324">
    <property type="entry name" value="Voltage-gated potassium channels"/>
    <property type="match status" value="1"/>
</dbReference>
<dbReference type="Proteomes" id="UP000193380">
    <property type="component" value="Unassembled WGS sequence"/>
</dbReference>
<accession>A0A060WIL0</accession>
<keyword evidence="11" id="KW-0407">Ion channel</keyword>
<evidence type="ECO:0000259" key="13">
    <source>
        <dbReference type="Pfam" id="PF00520"/>
    </source>
</evidence>
<dbReference type="GO" id="GO:0005886">
    <property type="term" value="C:plasma membrane"/>
    <property type="evidence" value="ECO:0007669"/>
    <property type="project" value="UniProtKB-SubCell"/>
</dbReference>
<feature type="domain" description="Ion transport" evidence="13">
    <location>
        <begin position="58"/>
        <end position="171"/>
    </location>
</feature>
<keyword evidence="8" id="KW-0175">Coiled coil</keyword>
<evidence type="ECO:0000256" key="11">
    <source>
        <dbReference type="ARBA" id="ARBA00023303"/>
    </source>
</evidence>
<comment type="subcellular location">
    <subcellularLocation>
        <location evidence="1">Cell membrane</location>
        <topology evidence="1">Multi-pass membrane protein</topology>
    </subcellularLocation>
</comment>
<evidence type="ECO:0000256" key="7">
    <source>
        <dbReference type="ARBA" id="ARBA00022989"/>
    </source>
</evidence>
<keyword evidence="7" id="KW-1133">Transmembrane helix</keyword>
<sequence>MSKYLRHFTTVGDDHTAHWHNEGLHEAREETGPATGQLPHLQVTFRDSLKRLYSSDRFQIAVVCLVILDAFFVLGELLIDLSIIKLEHGHVAPQVFHYLSLALLTFFMVELAGKLFAYRLEFFHHKFEVFDGLVVIVSFILDIVYIASEDAFDGMGLLILLRLWRVARIVNGILMSVKSRADREVQKLKESNDHLVQQVNDLQEHNGKMEKENSKLRAILRQHKIEF</sequence>
<dbReference type="GO" id="GO:0010043">
    <property type="term" value="P:response to zinc ion"/>
    <property type="evidence" value="ECO:0007669"/>
    <property type="project" value="UniProtKB-ARBA"/>
</dbReference>
<evidence type="ECO:0000313" key="15">
    <source>
        <dbReference type="Proteomes" id="UP000193380"/>
    </source>
</evidence>